<keyword evidence="2" id="KW-0539">Nucleus</keyword>
<dbReference type="SUPFAM" id="SSF63748">
    <property type="entry name" value="Tudor/PWWP/MBT"/>
    <property type="match status" value="1"/>
</dbReference>
<dbReference type="OrthoDB" id="79171at2759"/>
<dbReference type="Proteomes" id="UP001150925">
    <property type="component" value="Unassembled WGS sequence"/>
</dbReference>
<comment type="caution">
    <text evidence="5">The sequence shown here is derived from an EMBL/GenBank/DDBJ whole genome shotgun (WGS) entry which is preliminary data.</text>
</comment>
<feature type="compositionally biased region" description="Polar residues" evidence="3">
    <location>
        <begin position="122"/>
        <end position="161"/>
    </location>
</feature>
<feature type="region of interest" description="Disordered" evidence="3">
    <location>
        <begin position="112"/>
        <end position="193"/>
    </location>
</feature>
<feature type="region of interest" description="Disordered" evidence="3">
    <location>
        <begin position="223"/>
        <end position="252"/>
    </location>
</feature>
<feature type="compositionally biased region" description="Polar residues" evidence="3">
    <location>
        <begin position="53"/>
        <end position="64"/>
    </location>
</feature>
<dbReference type="EMBL" id="JANBPY010002518">
    <property type="protein sequence ID" value="KAJ1954663.1"/>
    <property type="molecule type" value="Genomic_DNA"/>
</dbReference>
<reference evidence="5" key="1">
    <citation type="submission" date="2022-07" db="EMBL/GenBank/DDBJ databases">
        <title>Phylogenomic reconstructions and comparative analyses of Kickxellomycotina fungi.</title>
        <authorList>
            <person name="Reynolds N.K."/>
            <person name="Stajich J.E."/>
            <person name="Barry K."/>
            <person name="Grigoriev I.V."/>
            <person name="Crous P."/>
            <person name="Smith M.E."/>
        </authorList>
    </citation>
    <scope>NUCLEOTIDE SEQUENCE</scope>
    <source>
        <strain evidence="5">RSA 1196</strain>
    </source>
</reference>
<sequence>MDPQELAGYRDQLNQVELLLKEDPSNADWVKLKTDLVEIINLSEGLLKPPAKPTSQTEPDSTSWKPGDKCLAKWSVDQQFYEAEIQTITPQVTVLFTAYGNTDVVTFNDLKVLPKDPRHPGGSSTTHSADTPPTPSRTHSTVGTPGSTNAEGMTPQDSTTMAAAAEPKSKKRKSQRSSASGPSKAKLQKDRQNSWLNFVQKKGKKKKTASAVNTTSIFASPTTTQGKVGVVGSGKPMTEFQGRNKHVYRPAD</sequence>
<dbReference type="Pfam" id="PF00567">
    <property type="entry name" value="TUDOR"/>
    <property type="match status" value="1"/>
</dbReference>
<evidence type="ECO:0000313" key="5">
    <source>
        <dbReference type="EMBL" id="KAJ1954663.1"/>
    </source>
</evidence>
<evidence type="ECO:0000313" key="6">
    <source>
        <dbReference type="Proteomes" id="UP001150925"/>
    </source>
</evidence>
<feature type="compositionally biased region" description="Basic residues" evidence="3">
    <location>
        <begin position="243"/>
        <end position="252"/>
    </location>
</feature>
<protein>
    <recommendedName>
        <fullName evidence="4">Tudor domain-containing protein</fullName>
    </recommendedName>
</protein>
<comment type="subcellular location">
    <subcellularLocation>
        <location evidence="1">Nucleus</location>
    </subcellularLocation>
</comment>
<evidence type="ECO:0000256" key="1">
    <source>
        <dbReference type="ARBA" id="ARBA00004123"/>
    </source>
</evidence>
<dbReference type="PROSITE" id="PS50304">
    <property type="entry name" value="TUDOR"/>
    <property type="match status" value="1"/>
</dbReference>
<name>A0A9W8APF1_9FUNG</name>
<dbReference type="AlphaFoldDB" id="A0A9W8APF1"/>
<dbReference type="Gene3D" id="2.30.30.140">
    <property type="match status" value="1"/>
</dbReference>
<dbReference type="PANTHER" id="PTHR46297">
    <property type="entry name" value="ZINC FINGER CCCH-TYPE WITH G PATCH DOMAIN-CONTAINING PROTEIN"/>
    <property type="match status" value="1"/>
</dbReference>
<feature type="region of interest" description="Disordered" evidence="3">
    <location>
        <begin position="47"/>
        <end position="67"/>
    </location>
</feature>
<feature type="domain" description="Tudor" evidence="4">
    <location>
        <begin position="63"/>
        <end position="120"/>
    </location>
</feature>
<dbReference type="GO" id="GO:0005634">
    <property type="term" value="C:nucleus"/>
    <property type="evidence" value="ECO:0007669"/>
    <property type="project" value="UniProtKB-SubCell"/>
</dbReference>
<keyword evidence="6" id="KW-1185">Reference proteome</keyword>
<organism evidence="5 6">
    <name type="scientific">Dispira parvispora</name>
    <dbReference type="NCBI Taxonomy" id="1520584"/>
    <lineage>
        <taxon>Eukaryota</taxon>
        <taxon>Fungi</taxon>
        <taxon>Fungi incertae sedis</taxon>
        <taxon>Zoopagomycota</taxon>
        <taxon>Kickxellomycotina</taxon>
        <taxon>Dimargaritomycetes</taxon>
        <taxon>Dimargaritales</taxon>
        <taxon>Dimargaritaceae</taxon>
        <taxon>Dispira</taxon>
    </lineage>
</organism>
<evidence type="ECO:0000256" key="2">
    <source>
        <dbReference type="ARBA" id="ARBA00023242"/>
    </source>
</evidence>
<accession>A0A9W8APF1</accession>
<evidence type="ECO:0000259" key="4">
    <source>
        <dbReference type="PROSITE" id="PS50304"/>
    </source>
</evidence>
<evidence type="ECO:0000256" key="3">
    <source>
        <dbReference type="SAM" id="MobiDB-lite"/>
    </source>
</evidence>
<dbReference type="InterPro" id="IPR002999">
    <property type="entry name" value="Tudor"/>
</dbReference>
<gene>
    <name evidence="5" type="ORF">IWQ62_005707</name>
</gene>
<dbReference type="SMART" id="SM00333">
    <property type="entry name" value="TUDOR"/>
    <property type="match status" value="1"/>
</dbReference>
<proteinExistence type="predicted"/>